<dbReference type="PROSITE" id="PS00028">
    <property type="entry name" value="ZINC_FINGER_C2H2_1"/>
    <property type="match status" value="1"/>
</dbReference>
<organism evidence="2 3">
    <name type="scientific">Caenorhabditis briggsae</name>
    <dbReference type="NCBI Taxonomy" id="6238"/>
    <lineage>
        <taxon>Eukaryota</taxon>
        <taxon>Metazoa</taxon>
        <taxon>Ecdysozoa</taxon>
        <taxon>Nematoda</taxon>
        <taxon>Chromadorea</taxon>
        <taxon>Rhabditida</taxon>
        <taxon>Rhabditina</taxon>
        <taxon>Rhabditomorpha</taxon>
        <taxon>Rhabditoidea</taxon>
        <taxon>Rhabditidae</taxon>
        <taxon>Peloderinae</taxon>
        <taxon>Caenorhabditis</taxon>
    </lineage>
</organism>
<gene>
    <name evidence="2" type="ORF">L5515_019584</name>
</gene>
<evidence type="ECO:0000259" key="1">
    <source>
        <dbReference type="PROSITE" id="PS00028"/>
    </source>
</evidence>
<sequence>MFSSADLLAGNGLVEISEPIISKSELRDGHPIGGDKMKEFFQIGRWGVDPTSVSNSARILEKMPGFSKFPTVPEKSSTGKIEGNYYLLQPEGPLNLMEFYMQLHKINFESGGWANQLALCDRSMKLTGMFPEAGEYSKFYENLSATYRAIESDVLHTNQRTRVKQSVLCMMCHKLVNDSCGMRNARLHAWTHSKKEYTCKYCKEKCDSFFEMQVHYKNIHFKVHRMMGPREKPITHDPKLQQLMYQCYGEQLCRFAYAGERICMLFREGQRNDKGSDANSKNESLD</sequence>
<dbReference type="EMBL" id="CP092625">
    <property type="protein sequence ID" value="UMM44431.1"/>
    <property type="molecule type" value="Genomic_DNA"/>
</dbReference>
<reference evidence="2 3" key="1">
    <citation type="submission" date="2022-04" db="EMBL/GenBank/DDBJ databases">
        <title>Chromosome-level reference genomes for two strains of Caenorhabditis briggsae: an improved platform for comparative genomics.</title>
        <authorList>
            <person name="Stevens L."/>
            <person name="Andersen E."/>
        </authorList>
    </citation>
    <scope>NUCLEOTIDE SEQUENCE [LARGE SCALE GENOMIC DNA]</scope>
    <source>
        <strain evidence="2">VX34</strain>
        <tissue evidence="2">Whole-organism</tissue>
    </source>
</reference>
<dbReference type="AlphaFoldDB" id="A0AAE9FF10"/>
<name>A0AAE9FF10_CAEBR</name>
<feature type="domain" description="C2H2-type" evidence="1">
    <location>
        <begin position="199"/>
        <end position="220"/>
    </location>
</feature>
<proteinExistence type="predicted"/>
<dbReference type="InterPro" id="IPR013087">
    <property type="entry name" value="Znf_C2H2_type"/>
</dbReference>
<evidence type="ECO:0000313" key="2">
    <source>
        <dbReference type="EMBL" id="UMM44431.1"/>
    </source>
</evidence>
<evidence type="ECO:0000313" key="3">
    <source>
        <dbReference type="Proteomes" id="UP000829354"/>
    </source>
</evidence>
<protein>
    <recommendedName>
        <fullName evidence="1">C2H2-type domain-containing protein</fullName>
    </recommendedName>
</protein>
<dbReference type="Proteomes" id="UP000829354">
    <property type="component" value="Chromosome X"/>
</dbReference>
<accession>A0AAE9FF10</accession>
<keyword evidence="3" id="KW-1185">Reference proteome</keyword>